<dbReference type="STRING" id="1470434.AZF00_08635"/>
<feature type="domain" description="HTH merR-type" evidence="5">
    <location>
        <begin position="1"/>
        <end position="69"/>
    </location>
</feature>
<dbReference type="PROSITE" id="PS50937">
    <property type="entry name" value="HTH_MERR_2"/>
    <property type="match status" value="1"/>
</dbReference>
<accession>A0A127M577</accession>
<dbReference type="Pfam" id="PF00376">
    <property type="entry name" value="MerR"/>
    <property type="match status" value="1"/>
</dbReference>
<keyword evidence="3" id="KW-0804">Transcription</keyword>
<dbReference type="Pfam" id="PF09278">
    <property type="entry name" value="MerR-DNA-bind"/>
    <property type="match status" value="1"/>
</dbReference>
<dbReference type="SMART" id="SM00422">
    <property type="entry name" value="HTH_MERR"/>
    <property type="match status" value="1"/>
</dbReference>
<reference evidence="6 7" key="1">
    <citation type="submission" date="2015-12" db="EMBL/GenBank/DDBJ databases">
        <authorList>
            <person name="Shamseldin A."/>
            <person name="Moawad H."/>
            <person name="Abd El-Rahim W.M."/>
            <person name="Sadowsky M.J."/>
        </authorList>
    </citation>
    <scope>NUCLEOTIDE SEQUENCE [LARGE SCALE GENOMIC DNA]</scope>
    <source>
        <strain evidence="6 7">SM2</strain>
    </source>
</reference>
<dbReference type="SUPFAM" id="SSF46955">
    <property type="entry name" value="Putative DNA-binding domain"/>
    <property type="match status" value="1"/>
</dbReference>
<organism evidence="6 7">
    <name type="scientific">Zhongshania aliphaticivorans</name>
    <dbReference type="NCBI Taxonomy" id="1470434"/>
    <lineage>
        <taxon>Bacteria</taxon>
        <taxon>Pseudomonadati</taxon>
        <taxon>Pseudomonadota</taxon>
        <taxon>Gammaproteobacteria</taxon>
        <taxon>Cellvibrionales</taxon>
        <taxon>Spongiibacteraceae</taxon>
        <taxon>Zhongshania</taxon>
    </lineage>
</organism>
<dbReference type="CDD" id="cd04784">
    <property type="entry name" value="HTH_CadR-PbrR"/>
    <property type="match status" value="1"/>
</dbReference>
<dbReference type="InterPro" id="IPR009061">
    <property type="entry name" value="DNA-bd_dom_put_sf"/>
</dbReference>
<proteinExistence type="predicted"/>
<keyword evidence="4" id="KW-0175">Coiled coil</keyword>
<dbReference type="PROSITE" id="PS00552">
    <property type="entry name" value="HTH_MERR_1"/>
    <property type="match status" value="1"/>
</dbReference>
<dbReference type="InterPro" id="IPR047057">
    <property type="entry name" value="MerR_fam"/>
</dbReference>
<dbReference type="Proteomes" id="UP000074119">
    <property type="component" value="Chromosome"/>
</dbReference>
<evidence type="ECO:0000256" key="4">
    <source>
        <dbReference type="SAM" id="Coils"/>
    </source>
</evidence>
<evidence type="ECO:0000313" key="6">
    <source>
        <dbReference type="EMBL" id="AMO68367.1"/>
    </source>
</evidence>
<dbReference type="GO" id="GO:0003677">
    <property type="term" value="F:DNA binding"/>
    <property type="evidence" value="ECO:0007669"/>
    <property type="project" value="UniProtKB-KW"/>
</dbReference>
<evidence type="ECO:0000259" key="5">
    <source>
        <dbReference type="PROSITE" id="PS50937"/>
    </source>
</evidence>
<evidence type="ECO:0000256" key="1">
    <source>
        <dbReference type="ARBA" id="ARBA00023015"/>
    </source>
</evidence>
<keyword evidence="2" id="KW-0238">DNA-binding</keyword>
<sequence length="141" mass="16004">MKIGELAKRSGCSIQAIRHYEKEGLISEPARTDGNFRIYSTGALEKLSFIKNCRALDLTLSEIKHLISLQHSPGTPCEAVNDMIDAHLHIVETRITDLQNLQRDLKRLRHKCGRARSIDQCGILNELSPKSQHTFTDNKRK</sequence>
<evidence type="ECO:0000256" key="2">
    <source>
        <dbReference type="ARBA" id="ARBA00023125"/>
    </source>
</evidence>
<dbReference type="InterPro" id="IPR011791">
    <property type="entry name" value="CadR-PbrR"/>
</dbReference>
<dbReference type="Gene3D" id="1.10.1660.10">
    <property type="match status" value="1"/>
</dbReference>
<dbReference type="PANTHER" id="PTHR30204">
    <property type="entry name" value="REDOX-CYCLING DRUG-SENSING TRANSCRIPTIONAL ACTIVATOR SOXR"/>
    <property type="match status" value="1"/>
</dbReference>
<dbReference type="GO" id="GO:0046872">
    <property type="term" value="F:metal ion binding"/>
    <property type="evidence" value="ECO:0007669"/>
    <property type="project" value="InterPro"/>
</dbReference>
<dbReference type="EMBL" id="CP014544">
    <property type="protein sequence ID" value="AMO68367.1"/>
    <property type="molecule type" value="Genomic_DNA"/>
</dbReference>
<dbReference type="KEGG" id="zal:AZF00_08635"/>
<gene>
    <name evidence="6" type="ORF">AZF00_08635</name>
</gene>
<name>A0A127M577_9GAMM</name>
<dbReference type="PRINTS" id="PR00040">
    <property type="entry name" value="HTHMERR"/>
</dbReference>
<evidence type="ECO:0000256" key="3">
    <source>
        <dbReference type="ARBA" id="ARBA00023163"/>
    </source>
</evidence>
<dbReference type="InterPro" id="IPR000551">
    <property type="entry name" value="MerR-type_HTH_dom"/>
</dbReference>
<keyword evidence="1" id="KW-0805">Transcription regulation</keyword>
<dbReference type="InterPro" id="IPR015358">
    <property type="entry name" value="Tscrpt_reg_MerR_DNA-bd"/>
</dbReference>
<feature type="coiled-coil region" evidence="4">
    <location>
        <begin position="91"/>
        <end position="118"/>
    </location>
</feature>
<protein>
    <submittedName>
        <fullName evidence="6">MerR family transcriptional regulator</fullName>
    </submittedName>
</protein>
<dbReference type="PANTHER" id="PTHR30204:SF92">
    <property type="entry name" value="HTH-TYPE TRANSCRIPTIONAL REGULATOR ZNTR"/>
    <property type="match status" value="1"/>
</dbReference>
<dbReference type="GO" id="GO:0003700">
    <property type="term" value="F:DNA-binding transcription factor activity"/>
    <property type="evidence" value="ECO:0007669"/>
    <property type="project" value="InterPro"/>
</dbReference>
<dbReference type="RefSeq" id="WP_008251028.1">
    <property type="nucleotide sequence ID" value="NZ_CP014544.1"/>
</dbReference>
<evidence type="ECO:0000313" key="7">
    <source>
        <dbReference type="Proteomes" id="UP000074119"/>
    </source>
</evidence>
<dbReference type="NCBIfam" id="TIGR02047">
    <property type="entry name" value="CadR-PbrR"/>
    <property type="match status" value="1"/>
</dbReference>
<dbReference type="GO" id="GO:0045893">
    <property type="term" value="P:positive regulation of DNA-templated transcription"/>
    <property type="evidence" value="ECO:0007669"/>
    <property type="project" value="InterPro"/>
</dbReference>
<dbReference type="AlphaFoldDB" id="A0A127M577"/>